<dbReference type="AlphaFoldDB" id="A0A5B2VPS3"/>
<dbReference type="GO" id="GO:0004016">
    <property type="term" value="F:adenylate cyclase activity"/>
    <property type="evidence" value="ECO:0007669"/>
    <property type="project" value="UniProtKB-ARBA"/>
</dbReference>
<dbReference type="Gene3D" id="3.30.450.40">
    <property type="match status" value="1"/>
</dbReference>
<dbReference type="InterPro" id="IPR050697">
    <property type="entry name" value="Adenylyl/Guanylyl_Cyclase_3/4"/>
</dbReference>
<dbReference type="SUPFAM" id="SSF55781">
    <property type="entry name" value="GAF domain-like"/>
    <property type="match status" value="1"/>
</dbReference>
<dbReference type="InterPro" id="IPR029016">
    <property type="entry name" value="GAF-like_dom_sf"/>
</dbReference>
<protein>
    <submittedName>
        <fullName evidence="2">Adenylate/guanylate cyclase domain-containing protein</fullName>
    </submittedName>
</protein>
<reference evidence="2 3" key="1">
    <citation type="submission" date="2019-09" db="EMBL/GenBank/DDBJ databases">
        <title>Salinarimonas rosea gen. nov., sp. nov., a new member of the a-2 subgroup of the Proteobacteria.</title>
        <authorList>
            <person name="Liu J."/>
        </authorList>
    </citation>
    <scope>NUCLEOTIDE SEQUENCE [LARGE SCALE GENOMIC DNA]</scope>
    <source>
        <strain evidence="2 3">BN140002</strain>
    </source>
</reference>
<dbReference type="Pfam" id="PF00211">
    <property type="entry name" value="Guanylate_cyc"/>
    <property type="match status" value="1"/>
</dbReference>
<dbReference type="SUPFAM" id="SSF55073">
    <property type="entry name" value="Nucleotide cyclase"/>
    <property type="match status" value="1"/>
</dbReference>
<gene>
    <name evidence="2" type="ORF">F0L46_05200</name>
</gene>
<evidence type="ECO:0000313" key="2">
    <source>
        <dbReference type="EMBL" id="KAA2241035.1"/>
    </source>
</evidence>
<dbReference type="EMBL" id="VUOA01000010">
    <property type="protein sequence ID" value="KAA2241035.1"/>
    <property type="molecule type" value="Genomic_DNA"/>
</dbReference>
<dbReference type="PANTHER" id="PTHR43081">
    <property type="entry name" value="ADENYLATE CYCLASE, TERMINAL-DIFFERENTIATION SPECIFIC-RELATED"/>
    <property type="match status" value="1"/>
</dbReference>
<dbReference type="OrthoDB" id="4565346at2"/>
<proteinExistence type="predicted"/>
<feature type="domain" description="Guanylate cyclase" evidence="1">
    <location>
        <begin position="231"/>
        <end position="362"/>
    </location>
</feature>
<accession>A0A5B2VPS3</accession>
<dbReference type="InterPro" id="IPR001054">
    <property type="entry name" value="A/G_cyclase"/>
</dbReference>
<dbReference type="GO" id="GO:0006171">
    <property type="term" value="P:cAMP biosynthetic process"/>
    <property type="evidence" value="ECO:0007669"/>
    <property type="project" value="TreeGrafter"/>
</dbReference>
<dbReference type="InterPro" id="IPR029787">
    <property type="entry name" value="Nucleotide_cyclase"/>
</dbReference>
<dbReference type="Gene3D" id="3.30.70.1230">
    <property type="entry name" value="Nucleotide cyclase"/>
    <property type="match status" value="1"/>
</dbReference>
<organism evidence="2 3">
    <name type="scientific">Salinarimonas soli</name>
    <dbReference type="NCBI Taxonomy" id="1638099"/>
    <lineage>
        <taxon>Bacteria</taxon>
        <taxon>Pseudomonadati</taxon>
        <taxon>Pseudomonadota</taxon>
        <taxon>Alphaproteobacteria</taxon>
        <taxon>Hyphomicrobiales</taxon>
        <taxon>Salinarimonadaceae</taxon>
        <taxon>Salinarimonas</taxon>
    </lineage>
</organism>
<dbReference type="SMART" id="SM00044">
    <property type="entry name" value="CYCc"/>
    <property type="match status" value="1"/>
</dbReference>
<reference evidence="2 3" key="2">
    <citation type="submission" date="2019-09" db="EMBL/GenBank/DDBJ databases">
        <authorList>
            <person name="Jin C."/>
        </authorList>
    </citation>
    <scope>NUCLEOTIDE SEQUENCE [LARGE SCALE GENOMIC DNA]</scope>
    <source>
        <strain evidence="2 3">BN140002</strain>
    </source>
</reference>
<dbReference type="PROSITE" id="PS50125">
    <property type="entry name" value="GUANYLATE_CYCLASE_2"/>
    <property type="match status" value="1"/>
</dbReference>
<dbReference type="CDD" id="cd07302">
    <property type="entry name" value="CHD"/>
    <property type="match status" value="1"/>
</dbReference>
<keyword evidence="3" id="KW-1185">Reference proteome</keyword>
<evidence type="ECO:0000313" key="3">
    <source>
        <dbReference type="Proteomes" id="UP000323142"/>
    </source>
</evidence>
<dbReference type="PANTHER" id="PTHR43081:SF11">
    <property type="entry name" value="BLR2264 PROTEIN"/>
    <property type="match status" value="1"/>
</dbReference>
<evidence type="ECO:0000259" key="1">
    <source>
        <dbReference type="PROSITE" id="PS50125"/>
    </source>
</evidence>
<comment type="caution">
    <text evidence="2">The sequence shown here is derived from an EMBL/GenBank/DDBJ whole genome shotgun (WGS) entry which is preliminary data.</text>
</comment>
<dbReference type="GO" id="GO:0035556">
    <property type="term" value="P:intracellular signal transduction"/>
    <property type="evidence" value="ECO:0007669"/>
    <property type="project" value="InterPro"/>
</dbReference>
<dbReference type="Proteomes" id="UP000323142">
    <property type="component" value="Unassembled WGS sequence"/>
</dbReference>
<name>A0A5B2VPS3_9HYPH</name>
<sequence length="409" mass="44350">MSDLLLLDPAFPDLGAPAFMPHDAERVGAAIADWLLGPALRLDDGNALLAGLAERLNAAGLPVDRITIAVDALHSEYAGIGRSWTREDGPRVRFFPHGDARMEVYRASPFYHVHRTGEWLVLDLRVEPDERFGIVAELKEGGHQSYLCIPIAFTNGTENGISLASRTPDAFGPRAMTVLRKVVPALAALLEVRTAHKWLDDVLRIYVGDEPHREILGGSIRRGQVSRIRSAMLFADMRGYTRLSSGLQPEETVELLNTFFDCLVPPIEAGGGEVLKYMGDGLLAIFRDRGDDTGGASHAALAAAREANAGVEALNRAGVLPGPIGLGVALHHGEAAYGNVGSGSRLDFTVIGCDVNLASRIGRLNRVLDEPILMSKAFADHLWDIPDELGPHAVEGFDEPVRLYRPRRV</sequence>